<comment type="caution">
    <text evidence="1">The sequence shown here is derived from an EMBL/GenBank/DDBJ whole genome shotgun (WGS) entry which is preliminary data.</text>
</comment>
<keyword evidence="2" id="KW-1185">Reference proteome</keyword>
<name>A0A482VS81_ASBVE</name>
<proteinExistence type="predicted"/>
<evidence type="ECO:0000313" key="2">
    <source>
        <dbReference type="Proteomes" id="UP000292052"/>
    </source>
</evidence>
<sequence>INSAIYREEILQPFFEELHDDELQQGFFQQDGATPHCTQETLTTLMEMFDDRIISRNTAIPWPPRSCDLTPCDFFLWPYIKNSIYTTPVDNLENLRHRITNKIEELNNTPNILENVMN</sequence>
<dbReference type="AlphaFoldDB" id="A0A482VS81"/>
<dbReference type="GO" id="GO:0003676">
    <property type="term" value="F:nucleic acid binding"/>
    <property type="evidence" value="ECO:0007669"/>
    <property type="project" value="InterPro"/>
</dbReference>
<dbReference type="InterPro" id="IPR036397">
    <property type="entry name" value="RNaseH_sf"/>
</dbReference>
<dbReference type="OrthoDB" id="8195099at2759"/>
<protein>
    <submittedName>
        <fullName evidence="1">DDE 3 domain containing protein</fullName>
    </submittedName>
</protein>
<feature type="non-terminal residue" evidence="1">
    <location>
        <position position="1"/>
    </location>
</feature>
<dbReference type="STRING" id="1661398.A0A482VS81"/>
<dbReference type="Gene3D" id="3.30.420.10">
    <property type="entry name" value="Ribonuclease H-like superfamily/Ribonuclease H"/>
    <property type="match status" value="1"/>
</dbReference>
<dbReference type="Proteomes" id="UP000292052">
    <property type="component" value="Unassembled WGS sequence"/>
</dbReference>
<dbReference type="PANTHER" id="PTHR47326:SF1">
    <property type="entry name" value="HTH PSQ-TYPE DOMAIN-CONTAINING PROTEIN"/>
    <property type="match status" value="1"/>
</dbReference>
<gene>
    <name evidence="1" type="ORF">BDFB_015205</name>
</gene>
<dbReference type="EMBL" id="QDEB01068402">
    <property type="protein sequence ID" value="RZC35715.1"/>
    <property type="molecule type" value="Genomic_DNA"/>
</dbReference>
<dbReference type="PANTHER" id="PTHR47326">
    <property type="entry name" value="TRANSPOSABLE ELEMENT TC3 TRANSPOSASE-LIKE PROTEIN"/>
    <property type="match status" value="1"/>
</dbReference>
<accession>A0A482VS81</accession>
<evidence type="ECO:0000313" key="1">
    <source>
        <dbReference type="EMBL" id="RZC35715.1"/>
    </source>
</evidence>
<reference evidence="1 2" key="1">
    <citation type="submission" date="2017-03" db="EMBL/GenBank/DDBJ databases">
        <title>Genome of the blue death feigning beetle - Asbolus verrucosus.</title>
        <authorList>
            <person name="Rider S.D."/>
        </authorList>
    </citation>
    <scope>NUCLEOTIDE SEQUENCE [LARGE SCALE GENOMIC DNA]</scope>
    <source>
        <strain evidence="1">Butters</strain>
        <tissue evidence="1">Head and leg muscle</tissue>
    </source>
</reference>
<feature type="non-terminal residue" evidence="1">
    <location>
        <position position="118"/>
    </location>
</feature>
<organism evidence="1 2">
    <name type="scientific">Asbolus verrucosus</name>
    <name type="common">Desert ironclad beetle</name>
    <dbReference type="NCBI Taxonomy" id="1661398"/>
    <lineage>
        <taxon>Eukaryota</taxon>
        <taxon>Metazoa</taxon>
        <taxon>Ecdysozoa</taxon>
        <taxon>Arthropoda</taxon>
        <taxon>Hexapoda</taxon>
        <taxon>Insecta</taxon>
        <taxon>Pterygota</taxon>
        <taxon>Neoptera</taxon>
        <taxon>Endopterygota</taxon>
        <taxon>Coleoptera</taxon>
        <taxon>Polyphaga</taxon>
        <taxon>Cucujiformia</taxon>
        <taxon>Tenebrionidae</taxon>
        <taxon>Pimeliinae</taxon>
        <taxon>Asbolus</taxon>
    </lineage>
</organism>